<dbReference type="NCBIfam" id="TIGR01733">
    <property type="entry name" value="AA-adenyl-dom"/>
    <property type="match status" value="1"/>
</dbReference>
<dbReference type="Proteomes" id="UP000663908">
    <property type="component" value="Chromosome"/>
</dbReference>
<dbReference type="PANTHER" id="PTHR45527">
    <property type="entry name" value="NONRIBOSOMAL PEPTIDE SYNTHETASE"/>
    <property type="match status" value="1"/>
</dbReference>
<name>A0ABX7TSG7_STRCY</name>
<proteinExistence type="predicted"/>
<evidence type="ECO:0000259" key="1">
    <source>
        <dbReference type="Pfam" id="PF00501"/>
    </source>
</evidence>
<dbReference type="SUPFAM" id="SSF56801">
    <property type="entry name" value="Acetyl-CoA synthetase-like"/>
    <property type="match status" value="1"/>
</dbReference>
<evidence type="ECO:0000259" key="2">
    <source>
        <dbReference type="Pfam" id="PF00668"/>
    </source>
</evidence>
<dbReference type="InterPro" id="IPR045851">
    <property type="entry name" value="AMP-bd_C_sf"/>
</dbReference>
<dbReference type="InterPro" id="IPR000873">
    <property type="entry name" value="AMP-dep_synth/lig_dom"/>
</dbReference>
<sequence length="982" mass="107304">MTFPADDGPTGADARSAAAHRLTREQEAIWLNDALSDGPSRYTVLWAHRLRGDVDPDAVEGALDDVIHRHESLRSRFLMEDGIPVQRADERPCRPLVRAHCPEPELDARLAALAAEPLEPADGPLRPVLLHVADDDWVLAVLIHHLVIDDWSLSLLDREFSHFYRARRRPETIADHPAAAPQPLQLGTYADAQRETPLDEDDLHHWTERLANVPETCTVPPDRPRPAELGTSGGRITFRLDNDVTGAVRRLARATRTTPFTVFTAAAVALLHRHGAGDDIVLGTPVSRRGTADLDSVMGCLSDLMPLRFGVTADASFRDLLRTARSEVLGMVRHRNVPFGELVRRTVTADQLNRFPLFQTVIAVNDGPEPGLELPGVTAERLYVHTGTAKFDLCFDLAAEGDSYRGFLDYATDLYDQATARRIAERYRTLLAAVVAGPDLPLAQAPVLTPDELRLVTRTWARAPRPADPPPPVHVAFETQRRRTPDAPAAVWHDQQLTYEELGAAADRLAHLLIRSGTQGRPVGILMDRCLDMAVAVLAVLKSGSPYVPLDPAYPSDRLAYMIEDSGLHTLLTQPSLRDRCAVPESVRVLEPDAWAGPATPGAAEVSLPETGRDDLAYLMYTSGSTGLPKGVAMPHGPVAGLVRWQCQDSAAGPGDRTLQFSALSFDASFLEFFSTWSTGGTLVIIDAEQRTDYDALLDVMAKQRVMRIFLPFVALQSIAFYATAMELPTPALKECITAGEQLHVTPAIREFFSRLDGAVLFNQYGPTETHSVSSLRLDGDPADWPLMPTIGYPINGAEVYVLDEGLRPQPAGVVGELCVAGPPVSQGYWGRDDLTAAKFVPHPLEGGTGTLYRTGDLARYLPDGQIEFLGRRDGMVKIRGYRVELGEVEARIRSLEGIADAVVVARSSGVGDTRLVAHYRPSRHPAPTAATLQKQLADCLPDYMLPSAYIPTEDEFPRTPSGKIDRRALAASEPHAPAGIR</sequence>
<feature type="domain" description="Condensation" evidence="2">
    <location>
        <begin position="22"/>
        <end position="452"/>
    </location>
</feature>
<keyword evidence="5" id="KW-1185">Reference proteome</keyword>
<accession>A0ABX7TSG7</accession>
<dbReference type="Pfam" id="PF00501">
    <property type="entry name" value="AMP-binding"/>
    <property type="match status" value="1"/>
</dbReference>
<feature type="domain" description="AMP-binding enzyme C-terminal" evidence="3">
    <location>
        <begin position="888"/>
        <end position="964"/>
    </location>
</feature>
<evidence type="ECO:0000313" key="4">
    <source>
        <dbReference type="EMBL" id="QTD99685.1"/>
    </source>
</evidence>
<dbReference type="PANTHER" id="PTHR45527:SF1">
    <property type="entry name" value="FATTY ACID SYNTHASE"/>
    <property type="match status" value="1"/>
</dbReference>
<dbReference type="InterPro" id="IPR010071">
    <property type="entry name" value="AA_adenyl_dom"/>
</dbReference>
<dbReference type="Gene3D" id="3.30.300.30">
    <property type="match status" value="1"/>
</dbReference>
<dbReference type="Pfam" id="PF00668">
    <property type="entry name" value="Condensation"/>
    <property type="match status" value="1"/>
</dbReference>
<evidence type="ECO:0000313" key="5">
    <source>
        <dbReference type="Proteomes" id="UP000663908"/>
    </source>
</evidence>
<dbReference type="Gene3D" id="3.30.559.30">
    <property type="entry name" value="Nonribosomal peptide synthetase, condensation domain"/>
    <property type="match status" value="1"/>
</dbReference>
<dbReference type="Pfam" id="PF13193">
    <property type="entry name" value="AMP-binding_C"/>
    <property type="match status" value="1"/>
</dbReference>
<dbReference type="CDD" id="cd19531">
    <property type="entry name" value="LCL_NRPS-like"/>
    <property type="match status" value="1"/>
</dbReference>
<dbReference type="Gene3D" id="2.30.38.10">
    <property type="entry name" value="Luciferase, Domain 3"/>
    <property type="match status" value="1"/>
</dbReference>
<organism evidence="4 5">
    <name type="scientific">Streptomyces cyanogenus</name>
    <dbReference type="NCBI Taxonomy" id="80860"/>
    <lineage>
        <taxon>Bacteria</taxon>
        <taxon>Bacillati</taxon>
        <taxon>Actinomycetota</taxon>
        <taxon>Actinomycetes</taxon>
        <taxon>Kitasatosporales</taxon>
        <taxon>Streptomycetaceae</taxon>
        <taxon>Streptomyces</taxon>
    </lineage>
</organism>
<reference evidence="4 5" key="1">
    <citation type="submission" date="2021-03" db="EMBL/GenBank/DDBJ databases">
        <title>Complete genome sequence of Streptomyces cyanogenus S136, producer of anticancer angucycline landomycin A.</title>
        <authorList>
            <person name="Hrab P."/>
            <person name="Ruckert C."/>
            <person name="Busche T."/>
            <person name="Ostash I."/>
            <person name="Kalinowski J."/>
            <person name="Fedorenko V."/>
            <person name="Yushchuk O."/>
            <person name="Ostash B."/>
        </authorList>
    </citation>
    <scope>NUCLEOTIDE SEQUENCE [LARGE SCALE GENOMIC DNA]</scope>
    <source>
        <strain evidence="4 5">S136</strain>
    </source>
</reference>
<dbReference type="EMBL" id="CP071839">
    <property type="protein sequence ID" value="QTD99685.1"/>
    <property type="molecule type" value="Genomic_DNA"/>
</dbReference>
<gene>
    <name evidence="4" type="primary">lgrD1</name>
    <name evidence="4" type="ORF">S1361_20285</name>
</gene>
<dbReference type="RefSeq" id="WP_208033230.1">
    <property type="nucleotide sequence ID" value="NZ_CP071839.1"/>
</dbReference>
<dbReference type="InterPro" id="IPR023213">
    <property type="entry name" value="CAT-like_dom_sf"/>
</dbReference>
<dbReference type="Gene3D" id="3.30.559.10">
    <property type="entry name" value="Chloramphenicol acetyltransferase-like domain"/>
    <property type="match status" value="1"/>
</dbReference>
<dbReference type="InterPro" id="IPR001242">
    <property type="entry name" value="Condensation_dom"/>
</dbReference>
<dbReference type="Gene3D" id="3.40.50.980">
    <property type="match status" value="2"/>
</dbReference>
<dbReference type="PROSITE" id="PS00455">
    <property type="entry name" value="AMP_BINDING"/>
    <property type="match status" value="1"/>
</dbReference>
<dbReference type="InterPro" id="IPR020845">
    <property type="entry name" value="AMP-binding_CS"/>
</dbReference>
<protein>
    <submittedName>
        <fullName evidence="4">Linear gramicidin synthase subunit D</fullName>
    </submittedName>
</protein>
<feature type="domain" description="AMP-dependent synthetase/ligase" evidence="1">
    <location>
        <begin position="477"/>
        <end position="830"/>
    </location>
</feature>
<dbReference type="SUPFAM" id="SSF52777">
    <property type="entry name" value="CoA-dependent acyltransferases"/>
    <property type="match status" value="2"/>
</dbReference>
<dbReference type="InterPro" id="IPR025110">
    <property type="entry name" value="AMP-bd_C"/>
</dbReference>
<evidence type="ECO:0000259" key="3">
    <source>
        <dbReference type="Pfam" id="PF13193"/>
    </source>
</evidence>